<dbReference type="EMBL" id="QFOD01000018">
    <property type="protein sequence ID" value="PZP29347.1"/>
    <property type="molecule type" value="Genomic_DNA"/>
</dbReference>
<dbReference type="PANTHER" id="PTHR45228">
    <property type="entry name" value="CYCLIC DI-GMP PHOSPHODIESTERASE TM_0186-RELATED"/>
    <property type="match status" value="1"/>
</dbReference>
<feature type="compositionally biased region" description="Basic and acidic residues" evidence="1">
    <location>
        <begin position="1"/>
        <end position="10"/>
    </location>
</feature>
<dbReference type="Pfam" id="PF13487">
    <property type="entry name" value="HD_5"/>
    <property type="match status" value="1"/>
</dbReference>
<evidence type="ECO:0000313" key="2">
    <source>
        <dbReference type="EMBL" id="PZP29347.1"/>
    </source>
</evidence>
<dbReference type="CDD" id="cd00077">
    <property type="entry name" value="HDc"/>
    <property type="match status" value="1"/>
</dbReference>
<accession>A0A2W5DJN6</accession>
<sequence>MIVGRPERPRTSANLSSLGSDEASRGSPAVRSFLSMRLCSLQSVQGHVVLGQPLGFSVRDEHRQLLLAKGQVIHDDKQLAELFQRGALVEIDEIADLVQQPGRRSTRLRLRADALPDAWSDCSGEVRRALSTDASELATAVHSATDQLLRLIDHSPEVALSQVVRQPESDGHYGVNHSIHAATACHAAARFLGWNTDEQRRAFQAALTMNISMVDLQARLATQVSPLTTLQREAIHHHPTRSAEILDKAGITDNAWLESVAQHHELPDGSGYPQRATEVGELATLLRFADVYTARLSARATRPAMSAQQAGRELHLLADSNPLAGALIKAFGIFPPGTMVRLASGELGLVIGNGDKAYHPVVAALTDAAGEPRLTPMRRDTSRGGHAVVALLSAQSMPMRLSEERIATLITEEAA</sequence>
<reference evidence="2 3" key="1">
    <citation type="submission" date="2017-08" db="EMBL/GenBank/DDBJ databases">
        <title>Infants hospitalized years apart are colonized by the same room-sourced microbial strains.</title>
        <authorList>
            <person name="Brooks B."/>
            <person name="Olm M.R."/>
            <person name="Firek B.A."/>
            <person name="Baker R."/>
            <person name="Thomas B.C."/>
            <person name="Morowitz M.J."/>
            <person name="Banfield J.F."/>
        </authorList>
    </citation>
    <scope>NUCLEOTIDE SEQUENCE [LARGE SCALE GENOMIC DNA]</scope>
    <source>
        <strain evidence="2">S2_012_000_R2_81</strain>
    </source>
</reference>
<comment type="caution">
    <text evidence="2">The sequence shown here is derived from an EMBL/GenBank/DDBJ whole genome shotgun (WGS) entry which is preliminary data.</text>
</comment>
<dbReference type="Gene3D" id="1.10.3210.10">
    <property type="entry name" value="Hypothetical protein af1432"/>
    <property type="match status" value="1"/>
</dbReference>
<evidence type="ECO:0000256" key="1">
    <source>
        <dbReference type="SAM" id="MobiDB-lite"/>
    </source>
</evidence>
<dbReference type="InterPro" id="IPR003607">
    <property type="entry name" value="HD/PDEase_dom"/>
</dbReference>
<feature type="region of interest" description="Disordered" evidence="1">
    <location>
        <begin position="1"/>
        <end position="26"/>
    </location>
</feature>
<dbReference type="SUPFAM" id="SSF109604">
    <property type="entry name" value="HD-domain/PDEase-like"/>
    <property type="match status" value="1"/>
</dbReference>
<dbReference type="PANTHER" id="PTHR45228:SF1">
    <property type="entry name" value="CYCLIC DI-GMP PHOSPHODIESTERASE TM_0186"/>
    <property type="match status" value="1"/>
</dbReference>
<protein>
    <recommendedName>
        <fullName evidence="4">HD-GYP domain-containing protein</fullName>
    </recommendedName>
</protein>
<evidence type="ECO:0000313" key="3">
    <source>
        <dbReference type="Proteomes" id="UP000249633"/>
    </source>
</evidence>
<organism evidence="2 3">
    <name type="scientific">Roseateles depolymerans</name>
    <dbReference type="NCBI Taxonomy" id="76731"/>
    <lineage>
        <taxon>Bacteria</taxon>
        <taxon>Pseudomonadati</taxon>
        <taxon>Pseudomonadota</taxon>
        <taxon>Betaproteobacteria</taxon>
        <taxon>Burkholderiales</taxon>
        <taxon>Sphaerotilaceae</taxon>
        <taxon>Roseateles</taxon>
    </lineage>
</organism>
<dbReference type="InterPro" id="IPR052020">
    <property type="entry name" value="Cyclic_di-GMP/3'3'-cGAMP_PDE"/>
</dbReference>
<evidence type="ECO:0008006" key="4">
    <source>
        <dbReference type="Google" id="ProtNLM"/>
    </source>
</evidence>
<gene>
    <name evidence="2" type="ORF">DI603_16880</name>
</gene>
<name>A0A2W5DJN6_9BURK</name>
<dbReference type="AlphaFoldDB" id="A0A2W5DJN6"/>
<proteinExistence type="predicted"/>
<dbReference type="Proteomes" id="UP000249633">
    <property type="component" value="Unassembled WGS sequence"/>
</dbReference>